<gene>
    <name evidence="5" type="ORF">METZ01_LOCUS402161</name>
</gene>
<dbReference type="PANTHER" id="PTHR34137">
    <property type="entry name" value="EXODEOXYRIBONUCLEASE 7 SMALL SUBUNIT"/>
    <property type="match status" value="1"/>
</dbReference>
<keyword evidence="2" id="KW-0540">Nuclease</keyword>
<keyword evidence="4" id="KW-0175">Coiled coil</keyword>
<proteinExistence type="inferred from homology"/>
<dbReference type="GO" id="GO:0008855">
    <property type="term" value="F:exodeoxyribonuclease VII activity"/>
    <property type="evidence" value="ECO:0007669"/>
    <property type="project" value="InterPro"/>
</dbReference>
<keyword evidence="3" id="KW-0378">Hydrolase</keyword>
<dbReference type="Gene3D" id="1.10.287.1040">
    <property type="entry name" value="Exonuclease VII, small subunit"/>
    <property type="match status" value="1"/>
</dbReference>
<dbReference type="GO" id="GO:0006308">
    <property type="term" value="P:DNA catabolic process"/>
    <property type="evidence" value="ECO:0007669"/>
    <property type="project" value="InterPro"/>
</dbReference>
<dbReference type="GO" id="GO:0005829">
    <property type="term" value="C:cytosol"/>
    <property type="evidence" value="ECO:0007669"/>
    <property type="project" value="TreeGrafter"/>
</dbReference>
<dbReference type="InterPro" id="IPR037004">
    <property type="entry name" value="Exonuc_VII_ssu_sf"/>
</dbReference>
<dbReference type="GO" id="GO:0009318">
    <property type="term" value="C:exodeoxyribonuclease VII complex"/>
    <property type="evidence" value="ECO:0007669"/>
    <property type="project" value="InterPro"/>
</dbReference>
<protein>
    <submittedName>
        <fullName evidence="5">Uncharacterized protein</fullName>
    </submittedName>
</protein>
<dbReference type="InterPro" id="IPR003761">
    <property type="entry name" value="Exonuc_VII_S"/>
</dbReference>
<dbReference type="SUPFAM" id="SSF116842">
    <property type="entry name" value="XseB-like"/>
    <property type="match status" value="1"/>
</dbReference>
<evidence type="ECO:0000256" key="4">
    <source>
        <dbReference type="SAM" id="Coils"/>
    </source>
</evidence>
<dbReference type="PIRSF" id="PIRSF006488">
    <property type="entry name" value="Exonuc_VII_S"/>
    <property type="match status" value="1"/>
</dbReference>
<dbReference type="EMBL" id="UINC01154171">
    <property type="protein sequence ID" value="SVD49307.1"/>
    <property type="molecule type" value="Genomic_DNA"/>
</dbReference>
<organism evidence="5">
    <name type="scientific">marine metagenome</name>
    <dbReference type="NCBI Taxonomy" id="408172"/>
    <lineage>
        <taxon>unclassified sequences</taxon>
        <taxon>metagenomes</taxon>
        <taxon>ecological metagenomes</taxon>
    </lineage>
</organism>
<evidence type="ECO:0000256" key="3">
    <source>
        <dbReference type="ARBA" id="ARBA00022801"/>
    </source>
</evidence>
<evidence type="ECO:0000313" key="5">
    <source>
        <dbReference type="EMBL" id="SVD49307.1"/>
    </source>
</evidence>
<dbReference type="AlphaFoldDB" id="A0A382VS18"/>
<reference evidence="5" key="1">
    <citation type="submission" date="2018-05" db="EMBL/GenBank/DDBJ databases">
        <authorList>
            <person name="Lanie J.A."/>
            <person name="Ng W.-L."/>
            <person name="Kazmierczak K.M."/>
            <person name="Andrzejewski T.M."/>
            <person name="Davidsen T.M."/>
            <person name="Wayne K.J."/>
            <person name="Tettelin H."/>
            <person name="Glass J.I."/>
            <person name="Rusch D."/>
            <person name="Podicherti R."/>
            <person name="Tsui H.-C.T."/>
            <person name="Winkler M.E."/>
        </authorList>
    </citation>
    <scope>NUCLEOTIDE SEQUENCE</scope>
</reference>
<dbReference type="Pfam" id="PF02609">
    <property type="entry name" value="Exonuc_VII_S"/>
    <property type="match status" value="1"/>
</dbReference>
<dbReference type="NCBIfam" id="TIGR01280">
    <property type="entry name" value="xseB"/>
    <property type="match status" value="1"/>
</dbReference>
<dbReference type="HAMAP" id="MF_00337">
    <property type="entry name" value="Exonuc_7_S"/>
    <property type="match status" value="1"/>
</dbReference>
<sequence length="75" mass="8629">MPKKQNFEDTLSELQSIVQKLESDSLSLDKMVHCFEDGMKLMKICRAQLDEVENRISTLVKENDELSEKPGIEQS</sequence>
<evidence type="ECO:0000256" key="2">
    <source>
        <dbReference type="ARBA" id="ARBA00022722"/>
    </source>
</evidence>
<feature type="coiled-coil region" evidence="4">
    <location>
        <begin position="4"/>
        <end position="69"/>
    </location>
</feature>
<keyword evidence="1" id="KW-0963">Cytoplasm</keyword>
<name>A0A382VS18_9ZZZZ</name>
<accession>A0A382VS18</accession>
<evidence type="ECO:0000256" key="1">
    <source>
        <dbReference type="ARBA" id="ARBA00022490"/>
    </source>
</evidence>
<dbReference type="PANTHER" id="PTHR34137:SF1">
    <property type="entry name" value="EXODEOXYRIBONUCLEASE 7 SMALL SUBUNIT"/>
    <property type="match status" value="1"/>
</dbReference>